<dbReference type="RefSeq" id="XP_047760361.1">
    <property type="nucleotide sequence ID" value="XM_047904480.1"/>
</dbReference>
<protein>
    <submittedName>
        <fullName evidence="2">Uncharacterized protein</fullName>
    </submittedName>
</protein>
<dbReference type="GeneID" id="71985210"/>
<keyword evidence="3" id="KW-1185">Reference proteome</keyword>
<reference evidence="2" key="1">
    <citation type="submission" date="2021-12" db="EMBL/GenBank/DDBJ databases">
        <authorList>
            <person name="Zaccaron A."/>
            <person name="Stergiopoulos I."/>
        </authorList>
    </citation>
    <scope>NUCLEOTIDE SEQUENCE</scope>
    <source>
        <strain evidence="2">Race5_Kim</strain>
    </source>
</reference>
<feature type="compositionally biased region" description="Acidic residues" evidence="1">
    <location>
        <begin position="284"/>
        <end position="298"/>
    </location>
</feature>
<gene>
    <name evidence="2" type="ORF">CLAFUR5_05332</name>
</gene>
<feature type="compositionally biased region" description="Acidic residues" evidence="1">
    <location>
        <begin position="130"/>
        <end position="143"/>
    </location>
</feature>
<feature type="compositionally biased region" description="Acidic residues" evidence="1">
    <location>
        <begin position="420"/>
        <end position="433"/>
    </location>
</feature>
<evidence type="ECO:0000313" key="3">
    <source>
        <dbReference type="Proteomes" id="UP000756132"/>
    </source>
</evidence>
<sequence length="518" mass="57219">MPAPANGACVKWDDHPEMRVGFAVLHRELEMSSRNRVKVMNVAFEDQLEACGYPDGVPEDMFDTLESEWRERRKTQNAWKWRFTDAQRKAMEDKLKPIATSLGIDTTQQGNTASQATSNGRGVRAAASAGDDEEENREGEVDDAERQDTDNDDEFVERGRQSRRGRGRAATTSRGRATTGRTCDTNRTRSAATSRSTAAPENKKNPATKVKQPRQQKLRQSAMPLAQKFKKVGDPVPEPGFAPLESTTEYFNQPPVDSGWVLPGDDPRPLQDQEAEQRGREGGEYEEEDNEQDPEDIEGGAQSNPIPIDSDASDSNSSDDDEEPAPQNGRRAQGQPENGGFDDLEEDEEDDEYNFGEPAASGPYPRDHKRYVPPGKNKPSARPSKTTGKATSLKKGGEKNQKTSAYDNPYDNPHDKISDDEQEDGLFDPEDEGTPPRGKMSKSAAGKVETGKKKSQKNENTTQNKTKDAHHDDGLSFDDEPENEGTPPPVQKTQPAPGKESGSGKKGRWGKKRPSNFE</sequence>
<organism evidence="2 3">
    <name type="scientific">Passalora fulva</name>
    <name type="common">Tomato leaf mold</name>
    <name type="synonym">Cladosporium fulvum</name>
    <dbReference type="NCBI Taxonomy" id="5499"/>
    <lineage>
        <taxon>Eukaryota</taxon>
        <taxon>Fungi</taxon>
        <taxon>Dikarya</taxon>
        <taxon>Ascomycota</taxon>
        <taxon>Pezizomycotina</taxon>
        <taxon>Dothideomycetes</taxon>
        <taxon>Dothideomycetidae</taxon>
        <taxon>Mycosphaerellales</taxon>
        <taxon>Mycosphaerellaceae</taxon>
        <taxon>Fulvia</taxon>
    </lineage>
</organism>
<proteinExistence type="predicted"/>
<accession>A0A9Q8LEG6</accession>
<dbReference type="KEGG" id="ffu:CLAFUR5_05332"/>
<feature type="compositionally biased region" description="Basic residues" evidence="1">
    <location>
        <begin position="505"/>
        <end position="518"/>
    </location>
</feature>
<name>A0A9Q8LEG6_PASFU</name>
<feature type="compositionally biased region" description="Low complexity" evidence="1">
    <location>
        <begin position="168"/>
        <end position="199"/>
    </location>
</feature>
<dbReference type="EMBL" id="CP090166">
    <property type="protein sequence ID" value="UJO15995.1"/>
    <property type="molecule type" value="Genomic_DNA"/>
</dbReference>
<dbReference type="Proteomes" id="UP000756132">
    <property type="component" value="Chromosome 4"/>
</dbReference>
<dbReference type="OMA" id="NGACVKW"/>
<reference evidence="2" key="2">
    <citation type="journal article" date="2022" name="Microb. Genom.">
        <title>A chromosome-scale genome assembly of the tomato pathogen Cladosporium fulvum reveals a compartmentalized genome architecture and the presence of a dispensable chromosome.</title>
        <authorList>
            <person name="Zaccaron A.Z."/>
            <person name="Chen L.H."/>
            <person name="Samaras A."/>
            <person name="Stergiopoulos I."/>
        </authorList>
    </citation>
    <scope>NUCLEOTIDE SEQUENCE</scope>
    <source>
        <strain evidence="2">Race5_Kim</strain>
    </source>
</reference>
<evidence type="ECO:0000313" key="2">
    <source>
        <dbReference type="EMBL" id="UJO15995.1"/>
    </source>
</evidence>
<dbReference type="AlphaFoldDB" id="A0A9Q8LEG6"/>
<evidence type="ECO:0000256" key="1">
    <source>
        <dbReference type="SAM" id="MobiDB-lite"/>
    </source>
</evidence>
<feature type="compositionally biased region" description="Low complexity" evidence="1">
    <location>
        <begin position="303"/>
        <end position="316"/>
    </location>
</feature>
<feature type="compositionally biased region" description="Basic and acidic residues" evidence="1">
    <location>
        <begin position="465"/>
        <end position="474"/>
    </location>
</feature>
<feature type="region of interest" description="Disordered" evidence="1">
    <location>
        <begin position="100"/>
        <end position="518"/>
    </location>
</feature>
<feature type="compositionally biased region" description="Polar residues" evidence="1">
    <location>
        <begin position="103"/>
        <end position="120"/>
    </location>
</feature>
<feature type="compositionally biased region" description="Acidic residues" evidence="1">
    <location>
        <begin position="340"/>
        <end position="354"/>
    </location>
</feature>
<feature type="compositionally biased region" description="Basic and acidic residues" evidence="1">
    <location>
        <begin position="265"/>
        <end position="283"/>
    </location>
</feature>
<dbReference type="OrthoDB" id="10639982at2759"/>